<evidence type="ECO:0000256" key="1">
    <source>
        <dbReference type="SAM" id="Phobius"/>
    </source>
</evidence>
<organism evidence="2 3">
    <name type="scientific">Rhodoplanes roseus</name>
    <dbReference type="NCBI Taxonomy" id="29409"/>
    <lineage>
        <taxon>Bacteria</taxon>
        <taxon>Pseudomonadati</taxon>
        <taxon>Pseudomonadota</taxon>
        <taxon>Alphaproteobacteria</taxon>
        <taxon>Hyphomicrobiales</taxon>
        <taxon>Nitrobacteraceae</taxon>
        <taxon>Rhodoplanes</taxon>
    </lineage>
</organism>
<feature type="transmembrane region" description="Helical" evidence="1">
    <location>
        <begin position="49"/>
        <end position="72"/>
    </location>
</feature>
<feature type="transmembrane region" description="Helical" evidence="1">
    <location>
        <begin position="21"/>
        <end position="43"/>
    </location>
</feature>
<name>A0A327KEF9_9BRAD</name>
<sequence>MFAFGDLFQWDRFITPSIIKVFYWLAVVLSALFGLSGMVSAIGLMGQSIVAGLIALIGSLLGAFVGIIVARISAEFVLIVFRINEHLGAIRNNGRM</sequence>
<gene>
    <name evidence="2" type="ORF">CH341_30345</name>
</gene>
<protein>
    <recommendedName>
        <fullName evidence="4">DUF4282 domain-containing protein</fullName>
    </recommendedName>
</protein>
<dbReference type="Proteomes" id="UP000249130">
    <property type="component" value="Unassembled WGS sequence"/>
</dbReference>
<dbReference type="Pfam" id="PF14110">
    <property type="entry name" value="DUF4282"/>
    <property type="match status" value="1"/>
</dbReference>
<keyword evidence="1" id="KW-0472">Membrane</keyword>
<dbReference type="OrthoDB" id="8127006at2"/>
<dbReference type="AlphaFoldDB" id="A0A327KEF9"/>
<comment type="caution">
    <text evidence="2">The sequence shown here is derived from an EMBL/GenBank/DDBJ whole genome shotgun (WGS) entry which is preliminary data.</text>
</comment>
<proteinExistence type="predicted"/>
<dbReference type="RefSeq" id="WP_111423345.1">
    <property type="nucleotide sequence ID" value="NZ_NPEX01000491.1"/>
</dbReference>
<dbReference type="EMBL" id="NPEX01000491">
    <property type="protein sequence ID" value="RAI36446.1"/>
    <property type="molecule type" value="Genomic_DNA"/>
</dbReference>
<evidence type="ECO:0008006" key="4">
    <source>
        <dbReference type="Google" id="ProtNLM"/>
    </source>
</evidence>
<keyword evidence="3" id="KW-1185">Reference proteome</keyword>
<accession>A0A327KEF9</accession>
<evidence type="ECO:0000313" key="2">
    <source>
        <dbReference type="EMBL" id="RAI36446.1"/>
    </source>
</evidence>
<dbReference type="InterPro" id="IPR025557">
    <property type="entry name" value="DUF4282"/>
</dbReference>
<keyword evidence="1" id="KW-1133">Transmembrane helix</keyword>
<reference evidence="2 3" key="1">
    <citation type="submission" date="2017-07" db="EMBL/GenBank/DDBJ databases">
        <title>Draft Genome Sequences of Select Purple Nonsulfur Bacteria.</title>
        <authorList>
            <person name="Lasarre B."/>
            <person name="Mckinlay J.B."/>
        </authorList>
    </citation>
    <scope>NUCLEOTIDE SEQUENCE [LARGE SCALE GENOMIC DNA]</scope>
    <source>
        <strain evidence="2 3">DSM 5909</strain>
    </source>
</reference>
<keyword evidence="1" id="KW-0812">Transmembrane</keyword>
<evidence type="ECO:0000313" key="3">
    <source>
        <dbReference type="Proteomes" id="UP000249130"/>
    </source>
</evidence>